<proteinExistence type="predicted"/>
<comment type="caution">
    <text evidence="3">The sequence shown here is derived from an EMBL/GenBank/DDBJ whole genome shotgun (WGS) entry which is preliminary data.</text>
</comment>
<dbReference type="OrthoDB" id="289126at2"/>
<dbReference type="RefSeq" id="WP_126728279.1">
    <property type="nucleotide sequence ID" value="NZ_RYZH01000110.1"/>
</dbReference>
<protein>
    <submittedName>
        <fullName evidence="3">DUF1553 domain-containing protein</fullName>
    </submittedName>
</protein>
<dbReference type="Pfam" id="PF07587">
    <property type="entry name" value="PSD1"/>
    <property type="match status" value="1"/>
</dbReference>
<feature type="domain" description="DUF1553" evidence="2">
    <location>
        <begin position="76"/>
        <end position="195"/>
    </location>
</feature>
<dbReference type="PANTHER" id="PTHR35889:SF3">
    <property type="entry name" value="F-BOX DOMAIN-CONTAINING PROTEIN"/>
    <property type="match status" value="1"/>
</dbReference>
<gene>
    <name evidence="3" type="ORF">TsocGM_25530</name>
</gene>
<dbReference type="PANTHER" id="PTHR35889">
    <property type="entry name" value="CYCLOINULO-OLIGOSACCHARIDE FRUCTANOTRANSFERASE-RELATED"/>
    <property type="match status" value="1"/>
</dbReference>
<evidence type="ECO:0000313" key="4">
    <source>
        <dbReference type="Proteomes" id="UP000280296"/>
    </source>
</evidence>
<reference evidence="3 4" key="1">
    <citation type="submission" date="2018-12" db="EMBL/GenBank/DDBJ databases">
        <authorList>
            <person name="Toschakov S.V."/>
        </authorList>
    </citation>
    <scope>NUCLEOTIDE SEQUENCE [LARGE SCALE GENOMIC DNA]</scope>
    <source>
        <strain evidence="3 4">GM2012</strain>
    </source>
</reference>
<evidence type="ECO:0000313" key="3">
    <source>
        <dbReference type="EMBL" id="RUL81076.1"/>
    </source>
</evidence>
<feature type="domain" description="DUF1549" evidence="1">
    <location>
        <begin position="1"/>
        <end position="31"/>
    </location>
</feature>
<dbReference type="Pfam" id="PF07583">
    <property type="entry name" value="PSCyt2"/>
    <property type="match status" value="1"/>
</dbReference>
<reference evidence="3 4" key="2">
    <citation type="submission" date="2019-01" db="EMBL/GenBank/DDBJ databases">
        <title>Tautonia sociabilis, a novel thermotolerant planctomycete of Isosphaeraceae family, isolated from a 4000 m deep subterranean habitat.</title>
        <authorList>
            <person name="Kovaleva O.L."/>
            <person name="Elcheninov A.G."/>
            <person name="Van Heerden E."/>
            <person name="Toshchakov S.V."/>
            <person name="Novikov A."/>
            <person name="Bonch-Osmolovskaya E.A."/>
            <person name="Kublanov I.V."/>
        </authorList>
    </citation>
    <scope>NUCLEOTIDE SEQUENCE [LARGE SCALE GENOMIC DNA]</scope>
    <source>
        <strain evidence="3 4">GM2012</strain>
    </source>
</reference>
<dbReference type="InterPro" id="IPR022655">
    <property type="entry name" value="DUF1553"/>
</dbReference>
<accession>A0A432MCV8</accession>
<keyword evidence="4" id="KW-1185">Reference proteome</keyword>
<name>A0A432MCV8_9BACT</name>
<evidence type="ECO:0000259" key="2">
    <source>
        <dbReference type="Pfam" id="PF07587"/>
    </source>
</evidence>
<organism evidence="3 4">
    <name type="scientific">Tautonia sociabilis</name>
    <dbReference type="NCBI Taxonomy" id="2080755"/>
    <lineage>
        <taxon>Bacteria</taxon>
        <taxon>Pseudomonadati</taxon>
        <taxon>Planctomycetota</taxon>
        <taxon>Planctomycetia</taxon>
        <taxon>Isosphaerales</taxon>
        <taxon>Isosphaeraceae</taxon>
        <taxon>Tautonia</taxon>
    </lineage>
</organism>
<evidence type="ECO:0000259" key="1">
    <source>
        <dbReference type="Pfam" id="PF07583"/>
    </source>
</evidence>
<dbReference type="AlphaFoldDB" id="A0A432MCV8"/>
<dbReference type="EMBL" id="RYZH01000110">
    <property type="protein sequence ID" value="RUL81076.1"/>
    <property type="molecule type" value="Genomic_DNA"/>
</dbReference>
<sequence length="326" mass="36121">MRIDCAQCHDHPFEHWTQEDFQGLAAFFGQARSGLTGLHDDPEAEYRALDRQSGAVRVVAPVPPFLPELLPEEGNRRWRLACWVTHPDNPQLARATANRVWALMFGRPLVEPVDDLEAVDALPEPLLLLADDFASHGFDLKRLIRAVAATEAFSLDSATDHDASWDDEASWAVFPLVRLRPDQVAGAIVQASSLETIDRQSPLLVRLIAGDHEGKFIARYGDTGEDEFVEGCSTIPQRLLMMNGDVVREATTPDLFASCSRIASQAPSDRAAVEAAYLAVLTRRPTPEEASYFEAELSGLEGDARAERLSDLCWTLLNSSEFSWNH</sequence>
<dbReference type="InterPro" id="IPR011444">
    <property type="entry name" value="DUF1549"/>
</dbReference>
<dbReference type="Proteomes" id="UP000280296">
    <property type="component" value="Unassembled WGS sequence"/>
</dbReference>